<accession>A0A8D8Z593</accession>
<proteinExistence type="predicted"/>
<evidence type="ECO:0000313" key="1">
    <source>
        <dbReference type="EMBL" id="CAG6741002.1"/>
    </source>
</evidence>
<reference evidence="1" key="1">
    <citation type="submission" date="2021-05" db="EMBL/GenBank/DDBJ databases">
        <authorList>
            <person name="Alioto T."/>
            <person name="Alioto T."/>
            <person name="Gomez Garrido J."/>
        </authorList>
    </citation>
    <scope>NUCLEOTIDE SEQUENCE</scope>
</reference>
<dbReference type="AlphaFoldDB" id="A0A8D8Z593"/>
<name>A0A8D8Z593_9HEMI</name>
<sequence length="104" mass="12197">MPSFMYHFLCCGTIKFIIVQDEIYIKDVLGIHTRNTMDILLAGIYNSYYHRRSYGGHVFTSNSKLNTQNIKTDYKKLSYLDEIPQEAVEKVLGMSMKSRLDYRD</sequence>
<protein>
    <submittedName>
        <fullName evidence="1">Uncharacterized protein</fullName>
    </submittedName>
</protein>
<dbReference type="EMBL" id="HBUF01422374">
    <property type="protein sequence ID" value="CAG6741002.1"/>
    <property type="molecule type" value="Transcribed_RNA"/>
</dbReference>
<organism evidence="1">
    <name type="scientific">Cacopsylla melanoneura</name>
    <dbReference type="NCBI Taxonomy" id="428564"/>
    <lineage>
        <taxon>Eukaryota</taxon>
        <taxon>Metazoa</taxon>
        <taxon>Ecdysozoa</taxon>
        <taxon>Arthropoda</taxon>
        <taxon>Hexapoda</taxon>
        <taxon>Insecta</taxon>
        <taxon>Pterygota</taxon>
        <taxon>Neoptera</taxon>
        <taxon>Paraneoptera</taxon>
        <taxon>Hemiptera</taxon>
        <taxon>Sternorrhyncha</taxon>
        <taxon>Psylloidea</taxon>
        <taxon>Psyllidae</taxon>
        <taxon>Psyllinae</taxon>
        <taxon>Cacopsylla</taxon>
    </lineage>
</organism>